<evidence type="ECO:0000313" key="1">
    <source>
        <dbReference type="EMBL" id="KAL3310217.1"/>
    </source>
</evidence>
<protein>
    <submittedName>
        <fullName evidence="1">Uncharacterized protein</fullName>
    </submittedName>
</protein>
<dbReference type="AlphaFoldDB" id="A0ABD2PRW3"/>
<keyword evidence="2" id="KW-1185">Reference proteome</keyword>
<sequence>MGAEGRGSPPMQGFEWRLATQEHALQNLMNNVTTLKAEVVDGARANKEFWKKYRGDHEHIAGEFKSFGDLIHRMNNDFILNDFQQRSDRQSSEIAPALRNSHDLLVKQLSDLDNRLNRSIDQSRAELHTSTQASLNERHALENRIADRINSLVASLENRVVSYQIAISKRGQCVLNSTTVILGEACCFHYQC</sequence>
<reference evidence="1 2" key="1">
    <citation type="submission" date="2024-11" db="EMBL/GenBank/DDBJ databases">
        <title>Adaptive evolution of stress response genes in parasites aligns with host niche diversity.</title>
        <authorList>
            <person name="Hahn C."/>
            <person name="Resl P."/>
        </authorList>
    </citation>
    <scope>NUCLEOTIDE SEQUENCE [LARGE SCALE GENOMIC DNA]</scope>
    <source>
        <strain evidence="1">EGGRZ-B1_66</strain>
        <tissue evidence="1">Body</tissue>
    </source>
</reference>
<organism evidence="1 2">
    <name type="scientific">Cichlidogyrus casuarinus</name>
    <dbReference type="NCBI Taxonomy" id="1844966"/>
    <lineage>
        <taxon>Eukaryota</taxon>
        <taxon>Metazoa</taxon>
        <taxon>Spiralia</taxon>
        <taxon>Lophotrochozoa</taxon>
        <taxon>Platyhelminthes</taxon>
        <taxon>Monogenea</taxon>
        <taxon>Monopisthocotylea</taxon>
        <taxon>Dactylogyridea</taxon>
        <taxon>Ancyrocephalidae</taxon>
        <taxon>Cichlidogyrus</taxon>
    </lineage>
</organism>
<comment type="caution">
    <text evidence="1">The sequence shown here is derived from an EMBL/GenBank/DDBJ whole genome shotgun (WGS) entry which is preliminary data.</text>
</comment>
<dbReference type="Proteomes" id="UP001626550">
    <property type="component" value="Unassembled WGS sequence"/>
</dbReference>
<proteinExistence type="predicted"/>
<dbReference type="EMBL" id="JBJKFK010003141">
    <property type="protein sequence ID" value="KAL3310217.1"/>
    <property type="molecule type" value="Genomic_DNA"/>
</dbReference>
<accession>A0ABD2PRW3</accession>
<gene>
    <name evidence="1" type="ORF">Ciccas_011223</name>
</gene>
<evidence type="ECO:0000313" key="2">
    <source>
        <dbReference type="Proteomes" id="UP001626550"/>
    </source>
</evidence>
<name>A0ABD2PRW3_9PLAT</name>